<evidence type="ECO:0000313" key="2">
    <source>
        <dbReference type="Proteomes" id="UP000006048"/>
    </source>
</evidence>
<evidence type="ECO:0000313" key="1">
    <source>
        <dbReference type="EMBL" id="AFM14194.1"/>
    </source>
</evidence>
<keyword evidence="2" id="KW-1185">Reference proteome</keyword>
<sequence>MHEQKLYPIVARWLKTTHKCFKVGVNTGLSFSRIDVIGVRDTGGDLSGEIETISVEVKRGTEPFATASGQAFGYNVYANRVYLADYRRNGFSRDELDIAGHLGIGLIQIKNRACLEVLSSPRYMPIPRLNLLLLEKLCLGKCTFCNSMFEIGKGKMNLWSKMIRENLPKAITEKKGLTFWNRELAKRKALLGVRSGHDEITYERRFICPDCITNFFARFDITKNRK</sequence>
<dbReference type="STRING" id="869212.Turpa_3559"/>
<dbReference type="KEGG" id="tpx:Turpa_3559"/>
<proteinExistence type="predicted"/>
<protein>
    <submittedName>
        <fullName evidence="1">Uncharacterized protein</fullName>
    </submittedName>
</protein>
<dbReference type="AlphaFoldDB" id="I4BA87"/>
<organism evidence="1 2">
    <name type="scientific">Turneriella parva (strain ATCC BAA-1111 / DSM 21527 / NCTC 11395 / H)</name>
    <name type="common">Leptospira parva</name>
    <dbReference type="NCBI Taxonomy" id="869212"/>
    <lineage>
        <taxon>Bacteria</taxon>
        <taxon>Pseudomonadati</taxon>
        <taxon>Spirochaetota</taxon>
        <taxon>Spirochaetia</taxon>
        <taxon>Leptospirales</taxon>
        <taxon>Leptospiraceae</taxon>
        <taxon>Turneriella</taxon>
    </lineage>
</organism>
<dbReference type="RefSeq" id="WP_014804672.1">
    <property type="nucleotide sequence ID" value="NC_018020.1"/>
</dbReference>
<reference evidence="1 2" key="1">
    <citation type="submission" date="2012-06" db="EMBL/GenBank/DDBJ databases">
        <title>The complete chromosome of genome of Turneriella parva DSM 21527.</title>
        <authorList>
            <consortium name="US DOE Joint Genome Institute (JGI-PGF)"/>
            <person name="Lucas S."/>
            <person name="Han J."/>
            <person name="Lapidus A."/>
            <person name="Bruce D."/>
            <person name="Goodwin L."/>
            <person name="Pitluck S."/>
            <person name="Peters L."/>
            <person name="Kyrpides N."/>
            <person name="Mavromatis K."/>
            <person name="Ivanova N."/>
            <person name="Mikhailova N."/>
            <person name="Chertkov O."/>
            <person name="Detter J.C."/>
            <person name="Tapia R."/>
            <person name="Han C."/>
            <person name="Land M."/>
            <person name="Hauser L."/>
            <person name="Markowitz V."/>
            <person name="Cheng J.-F."/>
            <person name="Hugenholtz P."/>
            <person name="Woyke T."/>
            <person name="Wu D."/>
            <person name="Gronow S."/>
            <person name="Wellnitz S."/>
            <person name="Brambilla E."/>
            <person name="Klenk H.-P."/>
            <person name="Eisen J.A."/>
        </authorList>
    </citation>
    <scope>NUCLEOTIDE SEQUENCE [LARGE SCALE GENOMIC DNA]</scope>
    <source>
        <strain evidence="2">ATCC BAA-1111 / DSM 21527 / NCTC 11395 / H</strain>
    </source>
</reference>
<dbReference type="EMBL" id="CP002959">
    <property type="protein sequence ID" value="AFM14194.1"/>
    <property type="molecule type" value="Genomic_DNA"/>
</dbReference>
<gene>
    <name evidence="1" type="ordered locus">Turpa_3559</name>
</gene>
<dbReference type="Proteomes" id="UP000006048">
    <property type="component" value="Chromosome"/>
</dbReference>
<accession>I4BA87</accession>
<dbReference type="OrthoDB" id="9858777at2"/>
<dbReference type="HOGENOM" id="CLU_1224311_0_0_12"/>
<name>I4BA87_TURPD</name>